<dbReference type="Proteomes" id="UP001597116">
    <property type="component" value="Unassembled WGS sequence"/>
</dbReference>
<evidence type="ECO:0000313" key="1">
    <source>
        <dbReference type="EMBL" id="MFD1139584.1"/>
    </source>
</evidence>
<dbReference type="RefSeq" id="WP_265990276.1">
    <property type="nucleotide sequence ID" value="NZ_CP110973.1"/>
</dbReference>
<proteinExistence type="predicted"/>
<protein>
    <submittedName>
        <fullName evidence="1">Uncharacterized protein</fullName>
    </submittedName>
</protein>
<dbReference type="EMBL" id="JBHTLP010000001">
    <property type="protein sequence ID" value="MFD1139584.1"/>
    <property type="molecule type" value="Genomic_DNA"/>
</dbReference>
<comment type="caution">
    <text evidence="1">The sequence shown here is derived from an EMBL/GenBank/DDBJ whole genome shotgun (WGS) entry which is preliminary data.</text>
</comment>
<sequence length="63" mass="7941">MNLSLIFGKGWQFQHRRYTYRRILRRVAHQYQDQLRQATGWRKIWLRIKIRYEIEKNYGSIIS</sequence>
<accession>A0ABW3Q0H1</accession>
<gene>
    <name evidence="1" type="ORF">ACFQ4C_00605</name>
</gene>
<evidence type="ECO:0000313" key="2">
    <source>
        <dbReference type="Proteomes" id="UP001597116"/>
    </source>
</evidence>
<organism evidence="1 2">
    <name type="scientific">Larkinella insperata</name>
    <dbReference type="NCBI Taxonomy" id="332158"/>
    <lineage>
        <taxon>Bacteria</taxon>
        <taxon>Pseudomonadati</taxon>
        <taxon>Bacteroidota</taxon>
        <taxon>Cytophagia</taxon>
        <taxon>Cytophagales</taxon>
        <taxon>Spirosomataceae</taxon>
        <taxon>Larkinella</taxon>
    </lineage>
</organism>
<reference evidence="2" key="1">
    <citation type="journal article" date="2019" name="Int. J. Syst. Evol. Microbiol.">
        <title>The Global Catalogue of Microorganisms (GCM) 10K type strain sequencing project: providing services to taxonomists for standard genome sequencing and annotation.</title>
        <authorList>
            <consortium name="The Broad Institute Genomics Platform"/>
            <consortium name="The Broad Institute Genome Sequencing Center for Infectious Disease"/>
            <person name="Wu L."/>
            <person name="Ma J."/>
        </authorList>
    </citation>
    <scope>NUCLEOTIDE SEQUENCE [LARGE SCALE GENOMIC DNA]</scope>
    <source>
        <strain evidence="2">CCUG 55608</strain>
    </source>
</reference>
<keyword evidence="2" id="KW-1185">Reference proteome</keyword>
<name>A0ABW3Q0H1_9BACT</name>